<keyword evidence="4 7" id="KW-0812">Transmembrane</keyword>
<dbReference type="InterPro" id="IPR045621">
    <property type="entry name" value="BPD_transp_1_N"/>
</dbReference>
<evidence type="ECO:0000256" key="1">
    <source>
        <dbReference type="ARBA" id="ARBA00004651"/>
    </source>
</evidence>
<dbReference type="RefSeq" id="WP_274372867.1">
    <property type="nucleotide sequence ID" value="NZ_CP072943.1"/>
</dbReference>
<feature type="transmembrane region" description="Helical" evidence="7">
    <location>
        <begin position="245"/>
        <end position="267"/>
    </location>
</feature>
<evidence type="ECO:0000256" key="5">
    <source>
        <dbReference type="ARBA" id="ARBA00022989"/>
    </source>
</evidence>
<dbReference type="Proteomes" id="UP000671879">
    <property type="component" value="Chromosome"/>
</dbReference>
<comment type="subcellular location">
    <subcellularLocation>
        <location evidence="1 7">Cell membrane</location>
        <topology evidence="1 7">Multi-pass membrane protein</topology>
    </subcellularLocation>
</comment>
<dbReference type="PANTHER" id="PTHR43376:SF1">
    <property type="entry name" value="OLIGOPEPTIDE TRANSPORT SYSTEM PERMEASE PROTEIN"/>
    <property type="match status" value="1"/>
</dbReference>
<dbReference type="Pfam" id="PF00528">
    <property type="entry name" value="BPD_transp_1"/>
    <property type="match status" value="1"/>
</dbReference>
<organism evidence="9 10">
    <name type="scientific">Aminithiophilus ramosus</name>
    <dbReference type="NCBI Taxonomy" id="3029084"/>
    <lineage>
        <taxon>Bacteria</taxon>
        <taxon>Thermotogati</taxon>
        <taxon>Synergistota</taxon>
        <taxon>Synergistia</taxon>
        <taxon>Synergistales</taxon>
        <taxon>Aminithiophilaceae</taxon>
        <taxon>Aminithiophilus</taxon>
    </lineage>
</organism>
<dbReference type="EMBL" id="CP072943">
    <property type="protein sequence ID" value="QTX31694.1"/>
    <property type="molecule type" value="Genomic_DNA"/>
</dbReference>
<dbReference type="PANTHER" id="PTHR43376">
    <property type="entry name" value="OLIGOPEPTIDE TRANSPORT SYSTEM PERMEASE PROTEIN"/>
    <property type="match status" value="1"/>
</dbReference>
<dbReference type="InterPro" id="IPR035906">
    <property type="entry name" value="MetI-like_sf"/>
</dbReference>
<evidence type="ECO:0000256" key="6">
    <source>
        <dbReference type="ARBA" id="ARBA00023136"/>
    </source>
</evidence>
<dbReference type="PROSITE" id="PS50928">
    <property type="entry name" value="ABC_TM1"/>
    <property type="match status" value="1"/>
</dbReference>
<dbReference type="AlphaFoldDB" id="A0A9Q7ABZ5"/>
<keyword evidence="5 7" id="KW-1133">Transmembrane helix</keyword>
<evidence type="ECO:0000256" key="4">
    <source>
        <dbReference type="ARBA" id="ARBA00022692"/>
    </source>
</evidence>
<dbReference type="KEGG" id="aram:KAR29_10080"/>
<dbReference type="InterPro" id="IPR000515">
    <property type="entry name" value="MetI-like"/>
</dbReference>
<reference evidence="10" key="1">
    <citation type="submission" date="2021-04" db="EMBL/GenBank/DDBJ databases">
        <title>A novel Synergistetes isolate from a pyrite-forming mixed culture.</title>
        <authorList>
            <person name="Bunk B."/>
            <person name="Sproer C."/>
            <person name="Spring S."/>
            <person name="Pester M."/>
        </authorList>
    </citation>
    <scope>NUCLEOTIDE SEQUENCE [LARGE SCALE GENOMIC DNA]</scope>
    <source>
        <strain evidence="10">J.5.4.2-T.3.5.2</strain>
    </source>
</reference>
<keyword evidence="6 7" id="KW-0472">Membrane</keyword>
<keyword evidence="2 7" id="KW-0813">Transport</keyword>
<feature type="transmembrane region" description="Helical" evidence="7">
    <location>
        <begin position="183"/>
        <end position="206"/>
    </location>
</feature>
<dbReference type="Gene3D" id="1.10.3720.10">
    <property type="entry name" value="MetI-like"/>
    <property type="match status" value="1"/>
</dbReference>
<dbReference type="Pfam" id="PF19300">
    <property type="entry name" value="BPD_transp_1_N"/>
    <property type="match status" value="1"/>
</dbReference>
<protein>
    <submittedName>
        <fullName evidence="9">ABC transporter permease</fullName>
    </submittedName>
</protein>
<gene>
    <name evidence="9" type="ORF">KAR29_10080</name>
</gene>
<evidence type="ECO:0000256" key="2">
    <source>
        <dbReference type="ARBA" id="ARBA00022448"/>
    </source>
</evidence>
<comment type="similarity">
    <text evidence="7">Belongs to the binding-protein-dependent transport system permease family.</text>
</comment>
<dbReference type="CDD" id="cd06261">
    <property type="entry name" value="TM_PBP2"/>
    <property type="match status" value="1"/>
</dbReference>
<dbReference type="GO" id="GO:0005886">
    <property type="term" value="C:plasma membrane"/>
    <property type="evidence" value="ECO:0007669"/>
    <property type="project" value="UniProtKB-SubCell"/>
</dbReference>
<feature type="transmembrane region" description="Helical" evidence="7">
    <location>
        <begin position="287"/>
        <end position="306"/>
    </location>
</feature>
<feature type="transmembrane region" description="Helical" evidence="7">
    <location>
        <begin position="143"/>
        <end position="163"/>
    </location>
</feature>
<evidence type="ECO:0000313" key="9">
    <source>
        <dbReference type="EMBL" id="QTX31694.1"/>
    </source>
</evidence>
<feature type="transmembrane region" description="Helical" evidence="7">
    <location>
        <begin position="96"/>
        <end position="122"/>
    </location>
</feature>
<evidence type="ECO:0000256" key="7">
    <source>
        <dbReference type="RuleBase" id="RU363032"/>
    </source>
</evidence>
<keyword evidence="3" id="KW-1003">Cell membrane</keyword>
<feature type="domain" description="ABC transmembrane type-1" evidence="8">
    <location>
        <begin position="94"/>
        <end position="310"/>
    </location>
</feature>
<name>A0A9Q7ABZ5_9BACT</name>
<evidence type="ECO:0000313" key="10">
    <source>
        <dbReference type="Proteomes" id="UP000671879"/>
    </source>
</evidence>
<proteinExistence type="inferred from homology"/>
<evidence type="ECO:0000259" key="8">
    <source>
        <dbReference type="PROSITE" id="PS50928"/>
    </source>
</evidence>
<accession>A0A9Q7ABZ5</accession>
<evidence type="ECO:0000256" key="3">
    <source>
        <dbReference type="ARBA" id="ARBA00022475"/>
    </source>
</evidence>
<dbReference type="SUPFAM" id="SSF161098">
    <property type="entry name" value="MetI-like"/>
    <property type="match status" value="1"/>
</dbReference>
<feature type="transmembrane region" description="Helical" evidence="7">
    <location>
        <begin position="5"/>
        <end position="23"/>
    </location>
</feature>
<keyword evidence="10" id="KW-1185">Reference proteome</keyword>
<sequence length="318" mass="34986">MGKRYFVVLFVIVAANFFLPRLMPGDPFEFLSVEDGDVSAAFTEEQIALYKAYYGFDKPLHTQFLQYLKGILRGDLGYSIHYKASVAGMIGARIPWTAFIVVSALALSSFVGTVLGTVSAGLRDSPADRCMYCVMMAFSEIPSFLLGMLLLIFLAARLGWFPLSGGSTAFVVFSSPFERVADLLHHAVLPVLTLALAGTGNFYLLARSSMLTVLTKDYIRTARAKGLSKRRILFRHALRNALPPIIARFFLSMGGLFGGAVLVENVFAYPGMGRLMRDAVLARDYVLAQGIFLAIAMMVLLMNWAADVLHRKLDPRVG</sequence>
<dbReference type="GO" id="GO:0055085">
    <property type="term" value="P:transmembrane transport"/>
    <property type="evidence" value="ECO:0007669"/>
    <property type="project" value="InterPro"/>
</dbReference>